<dbReference type="GO" id="GO:0006369">
    <property type="term" value="P:termination of RNA polymerase II transcription"/>
    <property type="evidence" value="ECO:0007669"/>
    <property type="project" value="TreeGrafter"/>
</dbReference>
<dbReference type="GO" id="GO:0005654">
    <property type="term" value="C:nucleoplasm"/>
    <property type="evidence" value="ECO:0007669"/>
    <property type="project" value="TreeGrafter"/>
</dbReference>
<dbReference type="PROSITE" id="PS50142">
    <property type="entry name" value="RNASE_3_2"/>
    <property type="match status" value="1"/>
</dbReference>
<dbReference type="AlphaFoldDB" id="A0A8H4R0D3"/>
<dbReference type="InterPro" id="IPR014720">
    <property type="entry name" value="dsRBD_dom"/>
</dbReference>
<evidence type="ECO:0000256" key="4">
    <source>
        <dbReference type="ARBA" id="ARBA00022884"/>
    </source>
</evidence>
<dbReference type="InterPro" id="IPR036389">
    <property type="entry name" value="RNase_III_sf"/>
</dbReference>
<dbReference type="Gene3D" id="3.30.160.20">
    <property type="match status" value="1"/>
</dbReference>
<dbReference type="GO" id="GO:0003723">
    <property type="term" value="F:RNA binding"/>
    <property type="evidence" value="ECO:0007669"/>
    <property type="project" value="UniProtKB-UniRule"/>
</dbReference>
<dbReference type="Proteomes" id="UP000521872">
    <property type="component" value="Unassembled WGS sequence"/>
</dbReference>
<dbReference type="SMART" id="SM00358">
    <property type="entry name" value="DSRM"/>
    <property type="match status" value="1"/>
</dbReference>
<comment type="caution">
    <text evidence="8">The sequence shown here is derived from an EMBL/GenBank/DDBJ whole genome shotgun (WGS) entry which is preliminary data.</text>
</comment>
<dbReference type="GO" id="GO:0034475">
    <property type="term" value="P:U4 snRNA 3'-end processing"/>
    <property type="evidence" value="ECO:0007669"/>
    <property type="project" value="TreeGrafter"/>
</dbReference>
<feature type="domain" description="DRBM" evidence="6">
    <location>
        <begin position="287"/>
        <end position="364"/>
    </location>
</feature>
<dbReference type="PROSITE" id="PS50137">
    <property type="entry name" value="DS_RBD"/>
    <property type="match status" value="1"/>
</dbReference>
<keyword evidence="3" id="KW-0378">Hydrolase</keyword>
<proteinExistence type="predicted"/>
<dbReference type="Pfam" id="PF00035">
    <property type="entry name" value="dsrm"/>
    <property type="match status" value="1"/>
</dbReference>
<dbReference type="CDD" id="cd00593">
    <property type="entry name" value="RIBOc"/>
    <property type="match status" value="1"/>
</dbReference>
<evidence type="ECO:0000256" key="2">
    <source>
        <dbReference type="ARBA" id="ARBA00022759"/>
    </source>
</evidence>
<keyword evidence="4 5" id="KW-0694">RNA-binding</keyword>
<dbReference type="GO" id="GO:0004525">
    <property type="term" value="F:ribonuclease III activity"/>
    <property type="evidence" value="ECO:0007669"/>
    <property type="project" value="InterPro"/>
</dbReference>
<evidence type="ECO:0000313" key="8">
    <source>
        <dbReference type="EMBL" id="KAF4619567.1"/>
    </source>
</evidence>
<feature type="domain" description="RNase III" evidence="7">
    <location>
        <begin position="104"/>
        <end position="221"/>
    </location>
</feature>
<dbReference type="GO" id="GO:0006364">
    <property type="term" value="P:rRNA processing"/>
    <property type="evidence" value="ECO:0007669"/>
    <property type="project" value="TreeGrafter"/>
</dbReference>
<dbReference type="SUPFAM" id="SSF69065">
    <property type="entry name" value="RNase III domain-like"/>
    <property type="match status" value="1"/>
</dbReference>
<dbReference type="EMBL" id="JAACJL010000016">
    <property type="protein sequence ID" value="KAF4619567.1"/>
    <property type="molecule type" value="Genomic_DNA"/>
</dbReference>
<dbReference type="InterPro" id="IPR000999">
    <property type="entry name" value="RNase_III_dom"/>
</dbReference>
<dbReference type="PANTHER" id="PTHR11207:SF0">
    <property type="entry name" value="RIBONUCLEASE 3"/>
    <property type="match status" value="1"/>
</dbReference>
<dbReference type="SMART" id="SM00535">
    <property type="entry name" value="RIBOc"/>
    <property type="match status" value="1"/>
</dbReference>
<dbReference type="Pfam" id="PF14622">
    <property type="entry name" value="Ribonucleas_3_3"/>
    <property type="match status" value="1"/>
</dbReference>
<evidence type="ECO:0000259" key="6">
    <source>
        <dbReference type="PROSITE" id="PS50137"/>
    </source>
</evidence>
<reference evidence="8 9" key="1">
    <citation type="submission" date="2019-12" db="EMBL/GenBank/DDBJ databases">
        <authorList>
            <person name="Floudas D."/>
            <person name="Bentzer J."/>
            <person name="Ahren D."/>
            <person name="Johansson T."/>
            <person name="Persson P."/>
            <person name="Tunlid A."/>
        </authorList>
    </citation>
    <scope>NUCLEOTIDE SEQUENCE [LARGE SCALE GENOMIC DNA]</scope>
    <source>
        <strain evidence="8 9">CBS 102.39</strain>
    </source>
</reference>
<evidence type="ECO:0000256" key="3">
    <source>
        <dbReference type="ARBA" id="ARBA00022801"/>
    </source>
</evidence>
<sequence>MTRVTSGEGVLFGLRMWRNGFGFSVLRSPHPTPICLRSSVHGTFPPSSSAGRIPQPASLHTFSSLSSDSDSDIATMTITLNPDFGANDHLFPPLPRIRSFVIERQVFTHRSFFARAAHVFEDPIDDLSPDNEKFELLGDSVLQACITTLLMELFPGLRVGPATKVRAMVVANLTLAQISVKYKLQDRLRLHPAQAITLRASTNIRANIFEAFVGGLYKDQGLETVMRWVYPLFRPYAIAAYTIAREQHGLPPVQCALHTISPRRGSIVPQASPHPEPNELANMPVVGHLALFNQHLQKMGKSIEWNYTDEMDARVAPSTRGTKATPVWAVSVYVDGQFLGSGKGATKKVARNEAAKAALILLGIEVW</sequence>
<organism evidence="8 9">
    <name type="scientific">Agrocybe pediades</name>
    <dbReference type="NCBI Taxonomy" id="84607"/>
    <lineage>
        <taxon>Eukaryota</taxon>
        <taxon>Fungi</taxon>
        <taxon>Dikarya</taxon>
        <taxon>Basidiomycota</taxon>
        <taxon>Agaricomycotina</taxon>
        <taxon>Agaricomycetes</taxon>
        <taxon>Agaricomycetidae</taxon>
        <taxon>Agaricales</taxon>
        <taxon>Agaricineae</taxon>
        <taxon>Strophariaceae</taxon>
        <taxon>Agrocybe</taxon>
    </lineage>
</organism>
<keyword evidence="2" id="KW-0255">Endonuclease</keyword>
<protein>
    <submittedName>
        <fullName evidence="8">Uncharacterized protein</fullName>
    </submittedName>
</protein>
<accession>A0A8H4R0D3</accession>
<gene>
    <name evidence="8" type="ORF">D9613_004896</name>
</gene>
<evidence type="ECO:0000256" key="1">
    <source>
        <dbReference type="ARBA" id="ARBA00022722"/>
    </source>
</evidence>
<dbReference type="PANTHER" id="PTHR11207">
    <property type="entry name" value="RIBONUCLEASE III"/>
    <property type="match status" value="1"/>
</dbReference>
<dbReference type="Gene3D" id="1.10.1520.10">
    <property type="entry name" value="Ribonuclease III domain"/>
    <property type="match status" value="1"/>
</dbReference>
<evidence type="ECO:0000256" key="5">
    <source>
        <dbReference type="PROSITE-ProRule" id="PRU00266"/>
    </source>
</evidence>
<evidence type="ECO:0000313" key="9">
    <source>
        <dbReference type="Proteomes" id="UP000521872"/>
    </source>
</evidence>
<keyword evidence="1" id="KW-0540">Nuclease</keyword>
<name>A0A8H4R0D3_9AGAR</name>
<keyword evidence="9" id="KW-1185">Reference proteome</keyword>
<dbReference type="SUPFAM" id="SSF54768">
    <property type="entry name" value="dsRNA-binding domain-like"/>
    <property type="match status" value="1"/>
</dbReference>
<evidence type="ECO:0000259" key="7">
    <source>
        <dbReference type="PROSITE" id="PS50142"/>
    </source>
</evidence>